<name>A0A915EVB8_9BILA</name>
<accession>A0A915EVB8</accession>
<protein>
    <submittedName>
        <fullName evidence="2">Uncharacterized protein</fullName>
    </submittedName>
</protein>
<dbReference type="Proteomes" id="UP000887574">
    <property type="component" value="Unplaced"/>
</dbReference>
<organism evidence="1 2">
    <name type="scientific">Ditylenchus dipsaci</name>
    <dbReference type="NCBI Taxonomy" id="166011"/>
    <lineage>
        <taxon>Eukaryota</taxon>
        <taxon>Metazoa</taxon>
        <taxon>Ecdysozoa</taxon>
        <taxon>Nematoda</taxon>
        <taxon>Chromadorea</taxon>
        <taxon>Rhabditida</taxon>
        <taxon>Tylenchina</taxon>
        <taxon>Tylenchomorpha</taxon>
        <taxon>Sphaerularioidea</taxon>
        <taxon>Anguinidae</taxon>
        <taxon>Anguininae</taxon>
        <taxon>Ditylenchus</taxon>
    </lineage>
</organism>
<sequence>MYKDTLSTSCSLQELQQYSNSGKWMVKRVHLDQFGPEWLSAKWKSTLESINPLWQGSILRMRITEYIAKFQEINNWSTLQKFDQIALLIRRDDNIQLQQLPSTLLYNFSIIQFFLWRCQLNLFDILIFLENIPKDRQGKLIVQLRFCWCIMHSRKKLLRLAKQSFYAAKLPYSYELHIVQEPHPKRDAKKVFQRVNEKTKEILQCYIDQNNKDTTSNSSVTVVKRSSL</sequence>
<proteinExistence type="predicted"/>
<keyword evidence="1" id="KW-1185">Reference proteome</keyword>
<dbReference type="WBParaSite" id="jg9388">
    <property type="protein sequence ID" value="jg9388"/>
    <property type="gene ID" value="jg9388"/>
</dbReference>
<evidence type="ECO:0000313" key="1">
    <source>
        <dbReference type="Proteomes" id="UP000887574"/>
    </source>
</evidence>
<dbReference type="AlphaFoldDB" id="A0A915EVB8"/>
<evidence type="ECO:0000313" key="2">
    <source>
        <dbReference type="WBParaSite" id="jg9388"/>
    </source>
</evidence>
<reference evidence="2" key="1">
    <citation type="submission" date="2022-11" db="UniProtKB">
        <authorList>
            <consortium name="WormBaseParasite"/>
        </authorList>
    </citation>
    <scope>IDENTIFICATION</scope>
</reference>